<dbReference type="Proteomes" id="UP001311915">
    <property type="component" value="Unassembled WGS sequence"/>
</dbReference>
<reference evidence="2 3" key="1">
    <citation type="submission" date="2023-10" db="EMBL/GenBank/DDBJ databases">
        <title>Genome-Wide Identification Analysis in wild type Solanum Pinnatisectum Reveals Some Genes Defensing Phytophthora Infestans.</title>
        <authorList>
            <person name="Sun C."/>
        </authorList>
    </citation>
    <scope>NUCLEOTIDE SEQUENCE [LARGE SCALE GENOMIC DNA]</scope>
    <source>
        <strain evidence="2">LQN</strain>
        <tissue evidence="2">Leaf</tissue>
    </source>
</reference>
<comment type="caution">
    <text evidence="2">The sequence shown here is derived from an EMBL/GenBank/DDBJ whole genome shotgun (WGS) entry which is preliminary data.</text>
</comment>
<sequence>MGVKDPLVDLEASKVTALKAEVADLRKDVDYLNSTDFNSLIGAADDEDTPETSVIPPATTGEVQRDGTADEESDVEADEEQMAVHDDEMIKSREERIFRYLPDLVETIVQSMIQTSPIKMSTADPSGSGTVIPSEVTLGTEAPTDGATA</sequence>
<evidence type="ECO:0000313" key="2">
    <source>
        <dbReference type="EMBL" id="KAK4721555.1"/>
    </source>
</evidence>
<evidence type="ECO:0000313" key="3">
    <source>
        <dbReference type="Proteomes" id="UP001311915"/>
    </source>
</evidence>
<dbReference type="AlphaFoldDB" id="A0AAV9L747"/>
<protein>
    <recommendedName>
        <fullName evidence="4">Polyprotein protein</fullName>
    </recommendedName>
</protein>
<evidence type="ECO:0008006" key="4">
    <source>
        <dbReference type="Google" id="ProtNLM"/>
    </source>
</evidence>
<name>A0AAV9L747_9SOLN</name>
<feature type="region of interest" description="Disordered" evidence="1">
    <location>
        <begin position="41"/>
        <end position="87"/>
    </location>
</feature>
<organism evidence="2 3">
    <name type="scientific">Solanum pinnatisectum</name>
    <name type="common">tansyleaf nightshade</name>
    <dbReference type="NCBI Taxonomy" id="50273"/>
    <lineage>
        <taxon>Eukaryota</taxon>
        <taxon>Viridiplantae</taxon>
        <taxon>Streptophyta</taxon>
        <taxon>Embryophyta</taxon>
        <taxon>Tracheophyta</taxon>
        <taxon>Spermatophyta</taxon>
        <taxon>Magnoliopsida</taxon>
        <taxon>eudicotyledons</taxon>
        <taxon>Gunneridae</taxon>
        <taxon>Pentapetalae</taxon>
        <taxon>asterids</taxon>
        <taxon>lamiids</taxon>
        <taxon>Solanales</taxon>
        <taxon>Solanaceae</taxon>
        <taxon>Solanoideae</taxon>
        <taxon>Solaneae</taxon>
        <taxon>Solanum</taxon>
    </lineage>
</organism>
<gene>
    <name evidence="2" type="ORF">R3W88_011788</name>
</gene>
<feature type="region of interest" description="Disordered" evidence="1">
    <location>
        <begin position="117"/>
        <end position="149"/>
    </location>
</feature>
<dbReference type="EMBL" id="JAWPEI010000007">
    <property type="protein sequence ID" value="KAK4721555.1"/>
    <property type="molecule type" value="Genomic_DNA"/>
</dbReference>
<proteinExistence type="predicted"/>
<feature type="compositionally biased region" description="Acidic residues" evidence="1">
    <location>
        <begin position="69"/>
        <end position="81"/>
    </location>
</feature>
<feature type="compositionally biased region" description="Polar residues" evidence="1">
    <location>
        <begin position="117"/>
        <end position="131"/>
    </location>
</feature>
<accession>A0AAV9L747</accession>
<keyword evidence="3" id="KW-1185">Reference proteome</keyword>
<evidence type="ECO:0000256" key="1">
    <source>
        <dbReference type="SAM" id="MobiDB-lite"/>
    </source>
</evidence>